<sequence>MSRIILICFLFSFSLIVKSQEFKLKKMDPETIKSTLNRTIFNKKFLEYKIKAFDVGKNIDSLARAEKKDLTLIIQNALNQNKVVLLPNYVINVNDGGLLLNSDQILLFQPKTVLRLIPSSKMGYSILKLQNVDNVKIFNANIEGDKYSHLNDLGQWGFGINIKSSNNITIYSPYIKKTWGDGIYIGQIKNRESTGIRIYNAVIDDVRRNGISITSASGVVIKDSYIGNTNGNSPESALDIEPNSIDDIIENIDISNLSTSNNKWAGILIVFEKFKSTIGKDVSIYIDGHKDIGSKNGIAFHGYRNDNFSDNLNGFIEVRKLNYKENSAKYFFYKTNFSSLEIKTNNCELKNQFNNSKKLWKP</sequence>
<gene>
    <name evidence="1" type="ORF">QO192_03220</name>
</gene>
<dbReference type="EMBL" id="JASMRN010000002">
    <property type="protein sequence ID" value="MEZ7514288.1"/>
    <property type="molecule type" value="Genomic_DNA"/>
</dbReference>
<dbReference type="Gene3D" id="2.160.20.10">
    <property type="entry name" value="Single-stranded right-handed beta-helix, Pectin lyase-like"/>
    <property type="match status" value="1"/>
</dbReference>
<name>A0ABV4K9F2_9FLAO</name>
<dbReference type="InterPro" id="IPR012334">
    <property type="entry name" value="Pectin_lyas_fold"/>
</dbReference>
<organism evidence="1 2">
    <name type="scientific">Flavobacterium frigidarium</name>
    <dbReference type="NCBI Taxonomy" id="99286"/>
    <lineage>
        <taxon>Bacteria</taxon>
        <taxon>Pseudomonadati</taxon>
        <taxon>Bacteroidota</taxon>
        <taxon>Flavobacteriia</taxon>
        <taxon>Flavobacteriales</taxon>
        <taxon>Flavobacteriaceae</taxon>
        <taxon>Flavobacterium</taxon>
    </lineage>
</organism>
<dbReference type="Proteomes" id="UP001568894">
    <property type="component" value="Unassembled WGS sequence"/>
</dbReference>
<dbReference type="RefSeq" id="WP_371567951.1">
    <property type="nucleotide sequence ID" value="NZ_JASMRN010000002.1"/>
</dbReference>
<reference evidence="1 2" key="1">
    <citation type="submission" date="2023-05" db="EMBL/GenBank/DDBJ databases">
        <title>Adaptations of aquatic viruses from atmosphere-close ecosystems of the Central Arctic Ocean.</title>
        <authorList>
            <person name="Rahlff J."/>
            <person name="Holmfeldt K."/>
        </authorList>
    </citation>
    <scope>NUCLEOTIDE SEQUENCE [LARGE SCALE GENOMIC DNA]</scope>
    <source>
        <strain evidence="1 2">Arc14</strain>
    </source>
</reference>
<protein>
    <submittedName>
        <fullName evidence="1">Right-handed parallel beta-helix repeat-containing protein</fullName>
    </submittedName>
</protein>
<keyword evidence="2" id="KW-1185">Reference proteome</keyword>
<evidence type="ECO:0000313" key="2">
    <source>
        <dbReference type="Proteomes" id="UP001568894"/>
    </source>
</evidence>
<proteinExistence type="predicted"/>
<dbReference type="SUPFAM" id="SSF51126">
    <property type="entry name" value="Pectin lyase-like"/>
    <property type="match status" value="1"/>
</dbReference>
<dbReference type="InterPro" id="IPR011050">
    <property type="entry name" value="Pectin_lyase_fold/virulence"/>
</dbReference>
<dbReference type="InterPro" id="IPR006626">
    <property type="entry name" value="PbH1"/>
</dbReference>
<comment type="caution">
    <text evidence="1">The sequence shown here is derived from an EMBL/GenBank/DDBJ whole genome shotgun (WGS) entry which is preliminary data.</text>
</comment>
<accession>A0ABV4K9F2</accession>
<evidence type="ECO:0000313" key="1">
    <source>
        <dbReference type="EMBL" id="MEZ7514288.1"/>
    </source>
</evidence>
<dbReference type="SMART" id="SM00710">
    <property type="entry name" value="PbH1"/>
    <property type="match status" value="5"/>
</dbReference>